<proteinExistence type="predicted"/>
<keyword evidence="2" id="KW-0479">Metal-binding</keyword>
<dbReference type="Pfam" id="PF13359">
    <property type="entry name" value="DDE_Tnp_4"/>
    <property type="match status" value="1"/>
</dbReference>
<name>A0A8K0G3W2_IGNLU</name>
<dbReference type="InterPro" id="IPR027806">
    <property type="entry name" value="HARBI1_dom"/>
</dbReference>
<feature type="domain" description="DDE Tnp4" evidence="3">
    <location>
        <begin position="13"/>
        <end position="106"/>
    </location>
</feature>
<evidence type="ECO:0000313" key="5">
    <source>
        <dbReference type="Proteomes" id="UP000801492"/>
    </source>
</evidence>
<reference evidence="4" key="1">
    <citation type="submission" date="2019-08" db="EMBL/GenBank/DDBJ databases">
        <title>The genome of the North American firefly Photinus pyralis.</title>
        <authorList>
            <consortium name="Photinus pyralis genome working group"/>
            <person name="Fallon T.R."/>
            <person name="Sander Lower S.E."/>
            <person name="Weng J.-K."/>
        </authorList>
    </citation>
    <scope>NUCLEOTIDE SEQUENCE</scope>
    <source>
        <strain evidence="4">TRF0915ILg1</strain>
        <tissue evidence="4">Whole body</tissue>
    </source>
</reference>
<dbReference type="OrthoDB" id="2668416at2759"/>
<comment type="caution">
    <text evidence="4">The sequence shown here is derived from an EMBL/GenBank/DDBJ whole genome shotgun (WGS) entry which is preliminary data.</text>
</comment>
<organism evidence="4 5">
    <name type="scientific">Ignelater luminosus</name>
    <name type="common">Cucubano</name>
    <name type="synonym">Pyrophorus luminosus</name>
    <dbReference type="NCBI Taxonomy" id="2038154"/>
    <lineage>
        <taxon>Eukaryota</taxon>
        <taxon>Metazoa</taxon>
        <taxon>Ecdysozoa</taxon>
        <taxon>Arthropoda</taxon>
        <taxon>Hexapoda</taxon>
        <taxon>Insecta</taxon>
        <taxon>Pterygota</taxon>
        <taxon>Neoptera</taxon>
        <taxon>Endopterygota</taxon>
        <taxon>Coleoptera</taxon>
        <taxon>Polyphaga</taxon>
        <taxon>Elateriformia</taxon>
        <taxon>Elateroidea</taxon>
        <taxon>Elateridae</taxon>
        <taxon>Agrypninae</taxon>
        <taxon>Pyrophorini</taxon>
        <taxon>Ignelater</taxon>
    </lineage>
</organism>
<dbReference type="Proteomes" id="UP000801492">
    <property type="component" value="Unassembled WGS sequence"/>
</dbReference>
<evidence type="ECO:0000313" key="4">
    <source>
        <dbReference type="EMBL" id="KAF2884939.1"/>
    </source>
</evidence>
<keyword evidence="5" id="KW-1185">Reference proteome</keyword>
<dbReference type="GO" id="GO:0046872">
    <property type="term" value="F:metal ion binding"/>
    <property type="evidence" value="ECO:0007669"/>
    <property type="project" value="UniProtKB-KW"/>
</dbReference>
<comment type="cofactor">
    <cofactor evidence="1">
        <name>a divalent metal cation</name>
        <dbReference type="ChEBI" id="CHEBI:60240"/>
    </cofactor>
</comment>
<gene>
    <name evidence="4" type="ORF">ILUMI_21216</name>
</gene>
<sequence>MQAMTNYKRHSGHCVTSDVQIRDVFVGYPGSVPDSRVFRTSPLAQTLCDKCHDMHILRDRRYPLLSNLLNPFKDCSQLTRAQRNYHLKLAKNRNVMEHCFGLLKQESRQLYHGFDRTSCVLHNLAPQNEFQLQDAIEHNSKWKSWKMKKMKESFILLIALFDLKT</sequence>
<dbReference type="AlphaFoldDB" id="A0A8K0G3W2"/>
<evidence type="ECO:0000259" key="3">
    <source>
        <dbReference type="Pfam" id="PF13359"/>
    </source>
</evidence>
<evidence type="ECO:0000256" key="2">
    <source>
        <dbReference type="ARBA" id="ARBA00022723"/>
    </source>
</evidence>
<accession>A0A8K0G3W2</accession>
<protein>
    <recommendedName>
        <fullName evidence="3">DDE Tnp4 domain-containing protein</fullName>
    </recommendedName>
</protein>
<evidence type="ECO:0000256" key="1">
    <source>
        <dbReference type="ARBA" id="ARBA00001968"/>
    </source>
</evidence>
<dbReference type="EMBL" id="VTPC01090045">
    <property type="protein sequence ID" value="KAF2884939.1"/>
    <property type="molecule type" value="Genomic_DNA"/>
</dbReference>